<feature type="region of interest" description="Disordered" evidence="2">
    <location>
        <begin position="469"/>
        <end position="492"/>
    </location>
</feature>
<dbReference type="InterPro" id="IPR005123">
    <property type="entry name" value="Oxoglu/Fe-dep_dioxygenase_dom"/>
</dbReference>
<sequence>MSATDTHPSVLLDCLRLTLTEAPPLCNGILKLSSAGDLELYYGRESPRFIDIAHAVQYQDALDELERTCDPAVFGRNQETVLDETYRKAGKMDAENFMTRFDVYSTGLIDAVRQGLLTGPQEKKAIKAELYKLNVYGRGAFFKPHVDTPRADNMFGSLVVIFPTPHEGGELVLRHQDEEWTIDSADLLSGHSDRIAFVAFFSDVEHEVLPVLSGHRITLTYNLYFAGNAGLDRGLAGQLTMLQPLHANPDAIQDALRALLSSKKVLPRGGMLGFSLSHVYPVPSTWDTGDANPRVTIEQGLKGSDAALFQACRALGLRPRLRLEMDESGKRYLFKWMGSLTEQMDDSDDDIFADDSGVAVYENLQTLYESDDDTTTDDTTADPNTADDPTVDDTTNDNTTADDDDRCSEDEDSDSDRDSSNSPAGVYWVTELGGMNSTTREYLRYGNEASISCFYVNVCLVADVKPAKQRVARKESKAAGEPSEAAANATAE</sequence>
<dbReference type="GO" id="GO:0046872">
    <property type="term" value="F:metal ion binding"/>
    <property type="evidence" value="ECO:0007669"/>
    <property type="project" value="UniProtKB-KW"/>
</dbReference>
<dbReference type="PROSITE" id="PS51471">
    <property type="entry name" value="FE2OG_OXY"/>
    <property type="match status" value="1"/>
</dbReference>
<gene>
    <name evidence="4" type="ORF">ONZ51_g9269</name>
</gene>
<dbReference type="GO" id="GO:0016491">
    <property type="term" value="F:oxidoreductase activity"/>
    <property type="evidence" value="ECO:0007669"/>
    <property type="project" value="UniProtKB-KW"/>
</dbReference>
<feature type="region of interest" description="Disordered" evidence="2">
    <location>
        <begin position="368"/>
        <end position="426"/>
    </location>
</feature>
<dbReference type="Pfam" id="PF13640">
    <property type="entry name" value="2OG-FeII_Oxy_3"/>
    <property type="match status" value="1"/>
</dbReference>
<evidence type="ECO:0000259" key="3">
    <source>
        <dbReference type="PROSITE" id="PS51471"/>
    </source>
</evidence>
<evidence type="ECO:0000313" key="4">
    <source>
        <dbReference type="EMBL" id="KAJ8469014.1"/>
    </source>
</evidence>
<organism evidence="4 5">
    <name type="scientific">Trametes cubensis</name>
    <dbReference type="NCBI Taxonomy" id="1111947"/>
    <lineage>
        <taxon>Eukaryota</taxon>
        <taxon>Fungi</taxon>
        <taxon>Dikarya</taxon>
        <taxon>Basidiomycota</taxon>
        <taxon>Agaricomycotina</taxon>
        <taxon>Agaricomycetes</taxon>
        <taxon>Polyporales</taxon>
        <taxon>Polyporaceae</taxon>
        <taxon>Trametes</taxon>
    </lineage>
</organism>
<protein>
    <recommendedName>
        <fullName evidence="3">Fe2OG dioxygenase domain-containing protein</fullName>
    </recommendedName>
</protein>
<name>A0AAD7TP72_9APHY</name>
<dbReference type="InterPro" id="IPR044862">
    <property type="entry name" value="Pro_4_hyd_alph_FE2OG_OXY"/>
</dbReference>
<keyword evidence="1" id="KW-0560">Oxidoreductase</keyword>
<reference evidence="4" key="1">
    <citation type="submission" date="2022-11" db="EMBL/GenBank/DDBJ databases">
        <title>Genome Sequence of Cubamyces cubensis.</title>
        <authorList>
            <person name="Buettner E."/>
        </authorList>
    </citation>
    <scope>NUCLEOTIDE SEQUENCE</scope>
    <source>
        <strain evidence="4">MPL-01</strain>
    </source>
</reference>
<proteinExistence type="inferred from homology"/>
<evidence type="ECO:0000256" key="1">
    <source>
        <dbReference type="RuleBase" id="RU003682"/>
    </source>
</evidence>
<keyword evidence="1" id="KW-0408">Iron</keyword>
<dbReference type="PANTHER" id="PTHR33099">
    <property type="entry name" value="FE2OG DIOXYGENASE DOMAIN-CONTAINING PROTEIN"/>
    <property type="match status" value="1"/>
</dbReference>
<dbReference type="Gene3D" id="2.60.120.620">
    <property type="entry name" value="q2cbj1_9rhob like domain"/>
    <property type="match status" value="1"/>
</dbReference>
<dbReference type="Proteomes" id="UP001215151">
    <property type="component" value="Unassembled WGS sequence"/>
</dbReference>
<dbReference type="PANTHER" id="PTHR33099:SF14">
    <property type="entry name" value="PROLYL 4-HYDROXYLASE ALPHA SUBUNIT FE(2+) 2OG DIOXYGENASE DOMAIN-CONTAINING PROTEIN"/>
    <property type="match status" value="1"/>
</dbReference>
<dbReference type="AlphaFoldDB" id="A0AAD7TP72"/>
<evidence type="ECO:0000313" key="5">
    <source>
        <dbReference type="Proteomes" id="UP001215151"/>
    </source>
</evidence>
<keyword evidence="5" id="KW-1185">Reference proteome</keyword>
<evidence type="ECO:0000256" key="2">
    <source>
        <dbReference type="SAM" id="MobiDB-lite"/>
    </source>
</evidence>
<accession>A0AAD7TP72</accession>
<comment type="caution">
    <text evidence="4">The sequence shown here is derived from an EMBL/GenBank/DDBJ whole genome shotgun (WGS) entry which is preliminary data.</text>
</comment>
<dbReference type="EMBL" id="JAPEVG010000309">
    <property type="protein sequence ID" value="KAJ8469014.1"/>
    <property type="molecule type" value="Genomic_DNA"/>
</dbReference>
<comment type="similarity">
    <text evidence="1">Belongs to the iron/ascorbate-dependent oxidoreductase family.</text>
</comment>
<feature type="compositionally biased region" description="Acidic residues" evidence="2">
    <location>
        <begin position="369"/>
        <end position="380"/>
    </location>
</feature>
<feature type="domain" description="Fe2OG dioxygenase" evidence="3">
    <location>
        <begin position="127"/>
        <end position="225"/>
    </location>
</feature>
<feature type="compositionally biased region" description="Low complexity" evidence="2">
    <location>
        <begin position="479"/>
        <end position="492"/>
    </location>
</feature>
<keyword evidence="1" id="KW-0479">Metal-binding</keyword>
<feature type="compositionally biased region" description="Acidic residues" evidence="2">
    <location>
        <begin position="389"/>
        <end position="415"/>
    </location>
</feature>